<evidence type="ECO:0000259" key="2">
    <source>
        <dbReference type="PROSITE" id="PS50053"/>
    </source>
</evidence>
<feature type="compositionally biased region" description="Basic and acidic residues" evidence="1">
    <location>
        <begin position="163"/>
        <end position="189"/>
    </location>
</feature>
<dbReference type="PROSITE" id="PS50053">
    <property type="entry name" value="UBIQUITIN_2"/>
    <property type="match status" value="1"/>
</dbReference>
<dbReference type="InterPro" id="IPR029071">
    <property type="entry name" value="Ubiquitin-like_domsf"/>
</dbReference>
<dbReference type="Gene3D" id="3.10.20.90">
    <property type="entry name" value="Phosphatidylinositol 3-kinase Catalytic Subunit, Chain A, domain 1"/>
    <property type="match status" value="1"/>
</dbReference>
<sequence>MTTTDPPLSQPVRSLFTKRPAWAAPSTTTKATAEDEPEVFTRRTAAPAEILGENEVRRRKDQDRRGKRRSGGDGEEADEEGKHGRERHEVKARERRREEANSAKKRRISEDTYRMYGLESPVKKAEVAEVRHEEGEEEDDDAFVSREIEKKKALRRSASGEGHVVDGERSEGRSMNGHLDRGPDRRPSRDTALTSTVPQDVIALSDDDDDGELYTRSPRRETKKASSPAPDSDDEAPELAALLRERERKRTQQSTNGRAGSERTPESIEPDFDPVLNFLVESDLPGTRAMVFQRKLSQTFGLIRQYWCQRQGFDEEMTKNVFLTWRMLTLQDSTRCRSLGIRLDSEGKIVPERMRGGFRDSEDGTRIHLMAVTKDIYAEMKRRKEVEQRSKYATEEVEEDEEVKEKIEEVVKIRVLLKARGFKDYKLVVRPTTTIEKMANAYRREYKISDDKEVVLKQDGEELEMAEEVQNTEIEDMDCIEVHIK</sequence>
<name>A0A2K1QRZ6_9PEZI</name>
<feature type="compositionally biased region" description="Basic and acidic residues" evidence="1">
    <location>
        <begin position="54"/>
        <end position="64"/>
    </location>
</feature>
<dbReference type="Pfam" id="PF11976">
    <property type="entry name" value="Rad60-SLD"/>
    <property type="match status" value="1"/>
</dbReference>
<feature type="domain" description="Ubiquitin-like" evidence="2">
    <location>
        <begin position="413"/>
        <end position="485"/>
    </location>
</feature>
<gene>
    <name evidence="3" type="ORF">CAC42_3105</name>
</gene>
<dbReference type="AlphaFoldDB" id="A0A2K1QRZ6"/>
<dbReference type="SUPFAM" id="SSF54236">
    <property type="entry name" value="Ubiquitin-like"/>
    <property type="match status" value="1"/>
</dbReference>
<dbReference type="InParanoid" id="A0A2K1QRZ6"/>
<organism evidence="3 4">
    <name type="scientific">Sphaceloma murrayae</name>
    <dbReference type="NCBI Taxonomy" id="2082308"/>
    <lineage>
        <taxon>Eukaryota</taxon>
        <taxon>Fungi</taxon>
        <taxon>Dikarya</taxon>
        <taxon>Ascomycota</taxon>
        <taxon>Pezizomycotina</taxon>
        <taxon>Dothideomycetes</taxon>
        <taxon>Dothideomycetidae</taxon>
        <taxon>Myriangiales</taxon>
        <taxon>Elsinoaceae</taxon>
        <taxon>Sphaceloma</taxon>
    </lineage>
</organism>
<protein>
    <submittedName>
        <fullName evidence="3">Actin patches distal protein 1</fullName>
    </submittedName>
</protein>
<dbReference type="FunCoup" id="A0A2K1QRZ6">
    <property type="interactions" value="24"/>
</dbReference>
<proteinExistence type="predicted"/>
<comment type="caution">
    <text evidence="3">The sequence shown here is derived from an EMBL/GenBank/DDBJ whole genome shotgun (WGS) entry which is preliminary data.</text>
</comment>
<dbReference type="EMBL" id="NKHZ01000049">
    <property type="protein sequence ID" value="PNS17710.1"/>
    <property type="molecule type" value="Genomic_DNA"/>
</dbReference>
<keyword evidence="4" id="KW-1185">Reference proteome</keyword>
<feature type="region of interest" description="Disordered" evidence="1">
    <location>
        <begin position="1"/>
        <end position="270"/>
    </location>
</feature>
<feature type="compositionally biased region" description="Basic and acidic residues" evidence="1">
    <location>
        <begin position="121"/>
        <end position="134"/>
    </location>
</feature>
<dbReference type="InterPro" id="IPR000626">
    <property type="entry name" value="Ubiquitin-like_dom"/>
</dbReference>
<feature type="compositionally biased region" description="Basic and acidic residues" evidence="1">
    <location>
        <begin position="80"/>
        <end position="113"/>
    </location>
</feature>
<dbReference type="OrthoDB" id="3365399at2759"/>
<dbReference type="InterPro" id="IPR022617">
    <property type="entry name" value="Rad60/SUMO-like_dom"/>
</dbReference>
<reference evidence="3 4" key="1">
    <citation type="submission" date="2017-06" db="EMBL/GenBank/DDBJ databases">
        <title>Draft genome sequence of a variant of Elsinoe murrayae.</title>
        <authorList>
            <person name="Cheng Q."/>
        </authorList>
    </citation>
    <scope>NUCLEOTIDE SEQUENCE [LARGE SCALE GENOMIC DNA]</scope>
    <source>
        <strain evidence="3 4">CQ-2017a</strain>
    </source>
</reference>
<evidence type="ECO:0000313" key="3">
    <source>
        <dbReference type="EMBL" id="PNS17710.1"/>
    </source>
</evidence>
<evidence type="ECO:0000256" key="1">
    <source>
        <dbReference type="SAM" id="MobiDB-lite"/>
    </source>
</evidence>
<evidence type="ECO:0000313" key="4">
    <source>
        <dbReference type="Proteomes" id="UP000243797"/>
    </source>
</evidence>
<accession>A0A2K1QRZ6</accession>
<dbReference type="Proteomes" id="UP000243797">
    <property type="component" value="Unassembled WGS sequence"/>
</dbReference>